<keyword evidence="2" id="KW-1185">Reference proteome</keyword>
<dbReference type="Proteomes" id="UP001175211">
    <property type="component" value="Unassembled WGS sequence"/>
</dbReference>
<gene>
    <name evidence="1" type="ORF">EV420DRAFT_1653994</name>
</gene>
<accession>A0AA39J3Z4</accession>
<evidence type="ECO:0000313" key="2">
    <source>
        <dbReference type="Proteomes" id="UP001175211"/>
    </source>
</evidence>
<protein>
    <submittedName>
        <fullName evidence="1">Uncharacterized protein</fullName>
    </submittedName>
</protein>
<sequence>MSVTSVNELPTLLSLMQRAVAISENHLTSDAAFHRKVEYFDDATKVEVALQVHYPAIVYELFFKKFESVIQGAVSHFNFHAYWDIMTGVEFHQISMTSVAEGTATVLLSPVSVKAPLPAKASPASGNTTIPENAMVGDITILAPIRSFVDEDTQMPSAPAMPKLSTDEAAESATWSSNATTASTRASALVSHAISPEAAEIVSMDLELICSWYQYHQMID</sequence>
<proteinExistence type="predicted"/>
<dbReference type="GeneID" id="85362328"/>
<organism evidence="1 2">
    <name type="scientific">Armillaria tabescens</name>
    <name type="common">Ringless honey mushroom</name>
    <name type="synonym">Agaricus tabescens</name>
    <dbReference type="NCBI Taxonomy" id="1929756"/>
    <lineage>
        <taxon>Eukaryota</taxon>
        <taxon>Fungi</taxon>
        <taxon>Dikarya</taxon>
        <taxon>Basidiomycota</taxon>
        <taxon>Agaricomycotina</taxon>
        <taxon>Agaricomycetes</taxon>
        <taxon>Agaricomycetidae</taxon>
        <taxon>Agaricales</taxon>
        <taxon>Marasmiineae</taxon>
        <taxon>Physalacriaceae</taxon>
        <taxon>Desarmillaria</taxon>
    </lineage>
</organism>
<dbReference type="RefSeq" id="XP_060321738.1">
    <property type="nucleotide sequence ID" value="XM_060478780.1"/>
</dbReference>
<reference evidence="1" key="1">
    <citation type="submission" date="2023-06" db="EMBL/GenBank/DDBJ databases">
        <authorList>
            <consortium name="Lawrence Berkeley National Laboratory"/>
            <person name="Ahrendt S."/>
            <person name="Sahu N."/>
            <person name="Indic B."/>
            <person name="Wong-Bajracharya J."/>
            <person name="Merenyi Z."/>
            <person name="Ke H.-M."/>
            <person name="Monk M."/>
            <person name="Kocsube S."/>
            <person name="Drula E."/>
            <person name="Lipzen A."/>
            <person name="Balint B."/>
            <person name="Henrissat B."/>
            <person name="Andreopoulos B."/>
            <person name="Martin F.M."/>
            <person name="Harder C.B."/>
            <person name="Rigling D."/>
            <person name="Ford K.L."/>
            <person name="Foster G.D."/>
            <person name="Pangilinan J."/>
            <person name="Papanicolaou A."/>
            <person name="Barry K."/>
            <person name="LaButti K."/>
            <person name="Viragh M."/>
            <person name="Koriabine M."/>
            <person name="Yan M."/>
            <person name="Riley R."/>
            <person name="Champramary S."/>
            <person name="Plett K.L."/>
            <person name="Tsai I.J."/>
            <person name="Slot J."/>
            <person name="Sipos G."/>
            <person name="Plett J."/>
            <person name="Nagy L.G."/>
            <person name="Grigoriev I.V."/>
        </authorList>
    </citation>
    <scope>NUCLEOTIDE SEQUENCE</scope>
    <source>
        <strain evidence="1">CCBAS 213</strain>
    </source>
</reference>
<name>A0AA39J3Z4_ARMTA</name>
<dbReference type="AlphaFoldDB" id="A0AA39J3Z4"/>
<comment type="caution">
    <text evidence="1">The sequence shown here is derived from an EMBL/GenBank/DDBJ whole genome shotgun (WGS) entry which is preliminary data.</text>
</comment>
<evidence type="ECO:0000313" key="1">
    <source>
        <dbReference type="EMBL" id="KAK0434409.1"/>
    </source>
</evidence>
<dbReference type="EMBL" id="JAUEPS010000187">
    <property type="protein sequence ID" value="KAK0434409.1"/>
    <property type="molecule type" value="Genomic_DNA"/>
</dbReference>